<organism evidence="2 3">
    <name type="scientific">Oerskovia paurometabola</name>
    <dbReference type="NCBI Taxonomy" id="162170"/>
    <lineage>
        <taxon>Bacteria</taxon>
        <taxon>Bacillati</taxon>
        <taxon>Actinomycetota</taxon>
        <taxon>Actinomycetes</taxon>
        <taxon>Micrococcales</taxon>
        <taxon>Cellulomonadaceae</taxon>
        <taxon>Oerskovia</taxon>
    </lineage>
</organism>
<evidence type="ECO:0000256" key="1">
    <source>
        <dbReference type="SAM" id="Phobius"/>
    </source>
</evidence>
<feature type="transmembrane region" description="Helical" evidence="1">
    <location>
        <begin position="21"/>
        <end position="42"/>
    </location>
</feature>
<name>A0ABW1X5D1_9CELL</name>
<dbReference type="Proteomes" id="UP001596305">
    <property type="component" value="Unassembled WGS sequence"/>
</dbReference>
<keyword evidence="1" id="KW-0812">Transmembrane</keyword>
<feature type="transmembrane region" description="Helical" evidence="1">
    <location>
        <begin position="48"/>
        <end position="69"/>
    </location>
</feature>
<gene>
    <name evidence="2" type="ORF">ACFP71_03255</name>
</gene>
<keyword evidence="1" id="KW-0472">Membrane</keyword>
<protein>
    <recommendedName>
        <fullName evidence="4">Integral membrane protein</fullName>
    </recommendedName>
</protein>
<sequence>MRTHRCAGKIGGLVVRRYWSSLALIVIGAVWALGGGIAALTGKDGPQSPILFVVLGGVAVLVGVGSAVVRSRTRDEV</sequence>
<comment type="caution">
    <text evidence="2">The sequence shown here is derived from an EMBL/GenBank/DDBJ whole genome shotgun (WGS) entry which is preliminary data.</text>
</comment>
<keyword evidence="1" id="KW-1133">Transmembrane helix</keyword>
<accession>A0ABW1X5D1</accession>
<evidence type="ECO:0000313" key="2">
    <source>
        <dbReference type="EMBL" id="MFC6423829.1"/>
    </source>
</evidence>
<dbReference type="RefSeq" id="WP_204807203.1">
    <property type="nucleotide sequence ID" value="NZ_BAAAIY010000005.1"/>
</dbReference>
<evidence type="ECO:0000313" key="3">
    <source>
        <dbReference type="Proteomes" id="UP001596305"/>
    </source>
</evidence>
<keyword evidence="3" id="KW-1185">Reference proteome</keyword>
<dbReference type="EMBL" id="JBHSTM010000002">
    <property type="protein sequence ID" value="MFC6423829.1"/>
    <property type="molecule type" value="Genomic_DNA"/>
</dbReference>
<evidence type="ECO:0008006" key="4">
    <source>
        <dbReference type="Google" id="ProtNLM"/>
    </source>
</evidence>
<reference evidence="3" key="1">
    <citation type="journal article" date="2019" name="Int. J. Syst. Evol. Microbiol.">
        <title>The Global Catalogue of Microorganisms (GCM) 10K type strain sequencing project: providing services to taxonomists for standard genome sequencing and annotation.</title>
        <authorList>
            <consortium name="The Broad Institute Genomics Platform"/>
            <consortium name="The Broad Institute Genome Sequencing Center for Infectious Disease"/>
            <person name="Wu L."/>
            <person name="Ma J."/>
        </authorList>
    </citation>
    <scope>NUCLEOTIDE SEQUENCE [LARGE SCALE GENOMIC DNA]</scope>
    <source>
        <strain evidence="3">CCUG 47105</strain>
    </source>
</reference>
<proteinExistence type="predicted"/>